<proteinExistence type="inferred from homology"/>
<dbReference type="Proteomes" id="UP000241436">
    <property type="component" value="Unassembled WGS sequence"/>
</dbReference>
<dbReference type="GO" id="GO:0046872">
    <property type="term" value="F:metal ion binding"/>
    <property type="evidence" value="ECO:0007669"/>
    <property type="project" value="UniProtKB-KW"/>
</dbReference>
<keyword evidence="5 11" id="KW-0479">Metal-binding</keyword>
<evidence type="ECO:0000256" key="12">
    <source>
        <dbReference type="PIRSR" id="PIRSR006816-1"/>
    </source>
</evidence>
<dbReference type="PANTHER" id="PTHR43513">
    <property type="entry name" value="DIHYDROOROTATE DEHYDROGENASE B (NAD(+)), ELECTRON TRANSFER SUBUNIT"/>
    <property type="match status" value="1"/>
</dbReference>
<evidence type="ECO:0000313" key="15">
    <source>
        <dbReference type="EMBL" id="PTL35587.1"/>
    </source>
</evidence>
<organism evidence="15 16">
    <name type="scientific">Candidatus Methylomirabilis limnetica</name>
    <dbReference type="NCBI Taxonomy" id="2033718"/>
    <lineage>
        <taxon>Bacteria</taxon>
        <taxon>Candidatus Methylomirabilota</taxon>
        <taxon>Candidatus Methylomirabilia</taxon>
        <taxon>Candidatus Methylomirabilales</taxon>
        <taxon>Candidatus Methylomirabilaceae</taxon>
        <taxon>Candidatus Methylomirabilis</taxon>
    </lineage>
</organism>
<dbReference type="HAMAP" id="MF_01211">
    <property type="entry name" value="DHODB_Fe_S_bind"/>
    <property type="match status" value="1"/>
</dbReference>
<feature type="domain" description="FAD-binding FR-type" evidence="14">
    <location>
        <begin position="4"/>
        <end position="134"/>
    </location>
</feature>
<comment type="function">
    <text evidence="11">Responsible for channeling the electrons from the oxidation of dihydroorotate from the FMN redox center in the PyrD type B subunit to the ultimate electron acceptor NAD(+).</text>
</comment>
<keyword evidence="7 11" id="KW-0665">Pyrimidine biosynthesis</keyword>
<comment type="caution">
    <text evidence="15">The sequence shown here is derived from an EMBL/GenBank/DDBJ whole genome shotgun (WGS) entry which is preliminary data.</text>
</comment>
<dbReference type="InterPro" id="IPR017938">
    <property type="entry name" value="Riboflavin_synthase-like_b-brl"/>
</dbReference>
<accession>A0A2T4TWW5</accession>
<dbReference type="Pfam" id="PF10418">
    <property type="entry name" value="DHODB_Fe-S_bind"/>
    <property type="match status" value="1"/>
</dbReference>
<feature type="binding site" evidence="11 13">
    <location>
        <position position="304"/>
    </location>
    <ligand>
        <name>[2Fe-2S] cluster</name>
        <dbReference type="ChEBI" id="CHEBI:190135"/>
    </ligand>
</feature>
<comment type="similarity">
    <text evidence="1 11">Belongs to the PyrK family.</text>
</comment>
<dbReference type="GO" id="GO:0044205">
    <property type="term" value="P:'de novo' UMP biosynthetic process"/>
    <property type="evidence" value="ECO:0007669"/>
    <property type="project" value="UniProtKB-UniRule"/>
</dbReference>
<evidence type="ECO:0000313" key="16">
    <source>
        <dbReference type="Proteomes" id="UP000241436"/>
    </source>
</evidence>
<gene>
    <name evidence="11" type="primary">pyrK</name>
    <name evidence="15" type="ORF">CLG94_07345</name>
</gene>
<sequence length="318" mass="33558">MATASEVQVEVVSNRQIAPEYFSMRLVGPRYLARFRPGQFLMLGCTDGLDPLLPRALSIRSVKTPPNPPLSKGGTGGFKGHGGIWRAGPAPDTDPGCEVEILYKVCGRGTALLATMRPGRSLRALGPLGNGFEVPRSATEVFLVAGGIGVPPIAALAEGLATRRASRETKMTVFLGGRSKADLLCTVDFKRVGAKIHVATEDGSAGQKGLVTELLEQYLNTSHPKSASSPLYKRGVGGIYACGPHPMLAALATIAEKYELPYQASMEASMACGFGACMGCVVPVKGGEQDLSASQAGRTYRLVCKDGPVFDGYDILWP</sequence>
<dbReference type="PROSITE" id="PS51384">
    <property type="entry name" value="FAD_FR"/>
    <property type="match status" value="1"/>
</dbReference>
<dbReference type="InterPro" id="IPR050353">
    <property type="entry name" value="PyrK_electron_transfer"/>
</dbReference>
<reference evidence="16" key="2">
    <citation type="journal article" date="2018" name="Environ. Microbiol.">
        <title>Bloom of a denitrifying methanotroph, 'Candidatus Methylomirabilis limnetica', in a deep stratified lake.</title>
        <authorList>
            <person name="Graf J.S."/>
            <person name="Mayr M.J."/>
            <person name="Marchant H.K."/>
            <person name="Tienken D."/>
            <person name="Hach P.F."/>
            <person name="Brand A."/>
            <person name="Schubert C.J."/>
            <person name="Kuypers M.M."/>
            <person name="Milucka J."/>
        </authorList>
    </citation>
    <scope>NUCLEOTIDE SEQUENCE [LARGE SCALE GENOMIC DNA]</scope>
    <source>
        <strain evidence="16">Zug</strain>
    </source>
</reference>
<dbReference type="Gene3D" id="2.40.30.10">
    <property type="entry name" value="Translation factors"/>
    <property type="match status" value="1"/>
</dbReference>
<keyword evidence="3 11" id="KW-0285">Flavoprotein</keyword>
<evidence type="ECO:0000259" key="14">
    <source>
        <dbReference type="PROSITE" id="PS51384"/>
    </source>
</evidence>
<feature type="binding site" evidence="11 12">
    <location>
        <begin position="109"/>
        <end position="110"/>
    </location>
    <ligand>
        <name>FAD</name>
        <dbReference type="ChEBI" id="CHEBI:57692"/>
    </ligand>
</feature>
<keyword evidence="16" id="KW-1185">Reference proteome</keyword>
<dbReference type="EMBL" id="NVQC01000022">
    <property type="protein sequence ID" value="PTL35587.1"/>
    <property type="molecule type" value="Genomic_DNA"/>
</dbReference>
<dbReference type="InterPro" id="IPR039261">
    <property type="entry name" value="FNR_nucleotide-bd"/>
</dbReference>
<dbReference type="GO" id="GO:0016491">
    <property type="term" value="F:oxidoreductase activity"/>
    <property type="evidence" value="ECO:0007669"/>
    <property type="project" value="InterPro"/>
</dbReference>
<dbReference type="SUPFAM" id="SSF63380">
    <property type="entry name" value="Riboflavin synthase domain-like"/>
    <property type="match status" value="1"/>
</dbReference>
<evidence type="ECO:0000256" key="11">
    <source>
        <dbReference type="HAMAP-Rule" id="MF_01211"/>
    </source>
</evidence>
<dbReference type="InterPro" id="IPR037117">
    <property type="entry name" value="Dihydroorotate_DH_ele_sf"/>
</dbReference>
<dbReference type="InterPro" id="IPR001433">
    <property type="entry name" value="OxRdtase_FAD/NAD-bd"/>
</dbReference>
<feature type="binding site" evidence="11 13">
    <location>
        <position position="272"/>
    </location>
    <ligand>
        <name>[2Fe-2S] cluster</name>
        <dbReference type="ChEBI" id="CHEBI:190135"/>
    </ligand>
</feature>
<evidence type="ECO:0000256" key="9">
    <source>
        <dbReference type="ARBA" id="ARBA00023004"/>
    </source>
</evidence>
<keyword evidence="6 11" id="KW-0274">FAD</keyword>
<comment type="cofactor">
    <cofactor evidence="13">
        <name>[2Fe-2S] cluster</name>
        <dbReference type="ChEBI" id="CHEBI:190135"/>
    </cofactor>
    <text evidence="13">Binds 1 [2Fe-2S] cluster per subunit.</text>
</comment>
<name>A0A2T4TWW5_9BACT</name>
<protein>
    <recommendedName>
        <fullName evidence="11">Dihydroorotate dehydrogenase B (NAD(+)), electron transfer subunit</fullName>
    </recommendedName>
    <alternativeName>
        <fullName evidence="11">Dihydroorotate oxidase B, electron transfer subunit</fullName>
    </alternativeName>
</protein>
<dbReference type="Pfam" id="PF00175">
    <property type="entry name" value="NAD_binding_1"/>
    <property type="match status" value="1"/>
</dbReference>
<dbReference type="GO" id="GO:0009055">
    <property type="term" value="F:electron transfer activity"/>
    <property type="evidence" value="ECO:0007669"/>
    <property type="project" value="UniProtKB-UniRule"/>
</dbReference>
<dbReference type="Gene3D" id="2.10.240.10">
    <property type="entry name" value="Dihydroorotate dehydrogenase, electron transfer subunit"/>
    <property type="match status" value="1"/>
</dbReference>
<evidence type="ECO:0000256" key="1">
    <source>
        <dbReference type="ARBA" id="ARBA00006422"/>
    </source>
</evidence>
<keyword evidence="4 11" id="KW-0001">2Fe-2S</keyword>
<dbReference type="InterPro" id="IPR017927">
    <property type="entry name" value="FAD-bd_FR_type"/>
</dbReference>
<evidence type="ECO:0000256" key="5">
    <source>
        <dbReference type="ARBA" id="ARBA00022723"/>
    </source>
</evidence>
<evidence type="ECO:0000256" key="2">
    <source>
        <dbReference type="ARBA" id="ARBA00022448"/>
    </source>
</evidence>
<dbReference type="GO" id="GO:0051537">
    <property type="term" value="F:2 iron, 2 sulfur cluster binding"/>
    <property type="evidence" value="ECO:0007669"/>
    <property type="project" value="UniProtKB-KW"/>
</dbReference>
<keyword evidence="9 11" id="KW-0408">Iron</keyword>
<evidence type="ECO:0000256" key="13">
    <source>
        <dbReference type="PIRSR" id="PIRSR006816-2"/>
    </source>
</evidence>
<dbReference type="Gene3D" id="3.40.50.80">
    <property type="entry name" value="Nucleotide-binding domain of ferredoxin-NADP reductase (FNR) module"/>
    <property type="match status" value="1"/>
</dbReference>
<evidence type="ECO:0000256" key="4">
    <source>
        <dbReference type="ARBA" id="ARBA00022714"/>
    </source>
</evidence>
<comment type="caution">
    <text evidence="11">Lacks conserved residue(s) required for the propagation of feature annotation.</text>
</comment>
<comment type="subunit">
    <text evidence="11">Heterotetramer of 2 PyrK and 2 PyrD type B subunits.</text>
</comment>
<dbReference type="OrthoDB" id="9796486at2"/>
<dbReference type="RefSeq" id="WP_107562225.1">
    <property type="nucleotide sequence ID" value="NZ_NVQC01000022.1"/>
</dbReference>
<dbReference type="PANTHER" id="PTHR43513:SF3">
    <property type="entry name" value="DIHYDROOROTATE DEHYDROGENASE B (NAD(+)), ELECTRON TRANSFER SUBUNIT-RELATED"/>
    <property type="match status" value="1"/>
</dbReference>
<evidence type="ECO:0000256" key="8">
    <source>
        <dbReference type="ARBA" id="ARBA00022982"/>
    </source>
</evidence>
<dbReference type="InterPro" id="IPR012165">
    <property type="entry name" value="Cyt_c3_hydrogenase_gsu"/>
</dbReference>
<dbReference type="UniPathway" id="UPA00070">
    <property type="reaction ID" value="UER00945"/>
</dbReference>
<keyword evidence="8 11" id="KW-0249">Electron transport</keyword>
<evidence type="ECO:0000256" key="6">
    <source>
        <dbReference type="ARBA" id="ARBA00022827"/>
    </source>
</evidence>
<keyword evidence="10 11" id="KW-0411">Iron-sulfur</keyword>
<dbReference type="InterPro" id="IPR019480">
    <property type="entry name" value="Dihydroorotate_DH_Fe-S-bd"/>
</dbReference>
<evidence type="ECO:0000256" key="10">
    <source>
        <dbReference type="ARBA" id="ARBA00023014"/>
    </source>
</evidence>
<comment type="cofactor">
    <cofactor evidence="11 12">
        <name>FAD</name>
        <dbReference type="ChEBI" id="CHEBI:57692"/>
    </cofactor>
    <text evidence="11 12">Binds 1 FAD per subunit.</text>
</comment>
<dbReference type="AlphaFoldDB" id="A0A2T4TWW5"/>
<comment type="pathway">
    <text evidence="11">Pyrimidine metabolism; UMP biosynthesis via de novo pathway; orotate from (S)-dihydroorotate (NAD(+) route): step 1/1.</text>
</comment>
<dbReference type="GO" id="GO:0050660">
    <property type="term" value="F:flavin adenine dinucleotide binding"/>
    <property type="evidence" value="ECO:0007669"/>
    <property type="project" value="InterPro"/>
</dbReference>
<evidence type="ECO:0000256" key="3">
    <source>
        <dbReference type="ARBA" id="ARBA00022630"/>
    </source>
</evidence>
<dbReference type="InterPro" id="IPR023455">
    <property type="entry name" value="Dihydroorotate_DHASE_ETsu"/>
</dbReference>
<dbReference type="PIRSF" id="PIRSF006816">
    <property type="entry name" value="Cyc3_hyd_g"/>
    <property type="match status" value="1"/>
</dbReference>
<comment type="cofactor">
    <cofactor evidence="11">
        <name>[2Fe-2S] cluster</name>
        <dbReference type="ChEBI" id="CHEBI:190135"/>
    </cofactor>
    <text evidence="11">Binds 1 [2Fe-2S] cluster per subunit.</text>
</comment>
<dbReference type="CDD" id="cd06218">
    <property type="entry name" value="DHOD_e_trans"/>
    <property type="match status" value="1"/>
</dbReference>
<feature type="binding site" evidence="11 13">
    <location>
        <position position="280"/>
    </location>
    <ligand>
        <name>[2Fe-2S] cluster</name>
        <dbReference type="ChEBI" id="CHEBI:190135"/>
    </ligand>
</feature>
<keyword evidence="2 11" id="KW-0813">Transport</keyword>
<reference evidence="15 16" key="1">
    <citation type="submission" date="2017-09" db="EMBL/GenBank/DDBJ databases">
        <title>Bloom of a denitrifying methanotroph, Candidatus Methylomirabilis limnetica, in a deep stratified lake.</title>
        <authorList>
            <person name="Graf J.S."/>
            <person name="Marchant H.K."/>
            <person name="Tienken D."/>
            <person name="Hach P.F."/>
            <person name="Brand A."/>
            <person name="Schubert C.J."/>
            <person name="Kuypers M.M."/>
            <person name="Milucka J."/>
        </authorList>
    </citation>
    <scope>NUCLEOTIDE SEQUENCE [LARGE SCALE GENOMIC DNA]</scope>
    <source>
        <strain evidence="15 16">Zug</strain>
    </source>
</reference>
<evidence type="ECO:0000256" key="7">
    <source>
        <dbReference type="ARBA" id="ARBA00022975"/>
    </source>
</evidence>
<dbReference type="SUPFAM" id="SSF52343">
    <property type="entry name" value="Ferredoxin reductase-like, C-terminal NADP-linked domain"/>
    <property type="match status" value="1"/>
</dbReference>
<feature type="binding site" evidence="11 13">
    <location>
        <position position="277"/>
    </location>
    <ligand>
        <name>[2Fe-2S] cluster</name>
        <dbReference type="ChEBI" id="CHEBI:190135"/>
    </ligand>
</feature>